<evidence type="ECO:0000313" key="7">
    <source>
        <dbReference type="EMBL" id="MXU95564.1"/>
    </source>
</evidence>
<dbReference type="Gene3D" id="3.40.50.1820">
    <property type="entry name" value="alpha/beta hydrolase"/>
    <property type="match status" value="1"/>
</dbReference>
<keyword evidence="5" id="KW-0732">Signal</keyword>
<feature type="chain" id="PRO_5025694659" evidence="5">
    <location>
        <begin position="19"/>
        <end position="189"/>
    </location>
</feature>
<comment type="similarity">
    <text evidence="2 4">Belongs to the AB hydrolase superfamily. Lipase family.</text>
</comment>
<dbReference type="GO" id="GO:0005615">
    <property type="term" value="C:extracellular space"/>
    <property type="evidence" value="ECO:0007669"/>
    <property type="project" value="TreeGrafter"/>
</dbReference>
<feature type="domain" description="Lipase" evidence="6">
    <location>
        <begin position="90"/>
        <end position="171"/>
    </location>
</feature>
<evidence type="ECO:0000256" key="2">
    <source>
        <dbReference type="ARBA" id="ARBA00010701"/>
    </source>
</evidence>
<evidence type="ECO:0000256" key="5">
    <source>
        <dbReference type="SAM" id="SignalP"/>
    </source>
</evidence>
<evidence type="ECO:0000256" key="4">
    <source>
        <dbReference type="RuleBase" id="RU004262"/>
    </source>
</evidence>
<dbReference type="PANTHER" id="PTHR11610:SF173">
    <property type="entry name" value="LIPASE DOMAIN-CONTAINING PROTEIN-RELATED"/>
    <property type="match status" value="1"/>
</dbReference>
<evidence type="ECO:0000256" key="3">
    <source>
        <dbReference type="ARBA" id="ARBA00022525"/>
    </source>
</evidence>
<dbReference type="EMBL" id="GIFC01013481">
    <property type="protein sequence ID" value="MXU95564.1"/>
    <property type="molecule type" value="Transcribed_RNA"/>
</dbReference>
<dbReference type="Pfam" id="PF00151">
    <property type="entry name" value="Lipase"/>
    <property type="match status" value="1"/>
</dbReference>
<protein>
    <submittedName>
        <fullName evidence="7">Putative pancreatic lipase-like enzyme</fullName>
    </submittedName>
</protein>
<comment type="subcellular location">
    <subcellularLocation>
        <location evidence="1">Secreted</location>
    </subcellularLocation>
</comment>
<dbReference type="PRINTS" id="PR00821">
    <property type="entry name" value="TAGLIPASE"/>
</dbReference>
<dbReference type="InterPro" id="IPR013818">
    <property type="entry name" value="Lipase"/>
</dbReference>
<dbReference type="GO" id="GO:0016042">
    <property type="term" value="P:lipid catabolic process"/>
    <property type="evidence" value="ECO:0007669"/>
    <property type="project" value="TreeGrafter"/>
</dbReference>
<organism evidence="7">
    <name type="scientific">Ixodes ricinus</name>
    <name type="common">Common tick</name>
    <name type="synonym">Acarus ricinus</name>
    <dbReference type="NCBI Taxonomy" id="34613"/>
    <lineage>
        <taxon>Eukaryota</taxon>
        <taxon>Metazoa</taxon>
        <taxon>Ecdysozoa</taxon>
        <taxon>Arthropoda</taxon>
        <taxon>Chelicerata</taxon>
        <taxon>Arachnida</taxon>
        <taxon>Acari</taxon>
        <taxon>Parasitiformes</taxon>
        <taxon>Ixodida</taxon>
        <taxon>Ixodoidea</taxon>
        <taxon>Ixodidae</taxon>
        <taxon>Ixodinae</taxon>
        <taxon>Ixodes</taxon>
    </lineage>
</organism>
<evidence type="ECO:0000256" key="1">
    <source>
        <dbReference type="ARBA" id="ARBA00004613"/>
    </source>
</evidence>
<dbReference type="GO" id="GO:0016298">
    <property type="term" value="F:lipase activity"/>
    <property type="evidence" value="ECO:0007669"/>
    <property type="project" value="InterPro"/>
</dbReference>
<dbReference type="AlphaFoldDB" id="A0A6B0V198"/>
<dbReference type="InterPro" id="IPR000734">
    <property type="entry name" value="TAG_lipase"/>
</dbReference>
<dbReference type="InterPro" id="IPR029058">
    <property type="entry name" value="AB_hydrolase_fold"/>
</dbReference>
<keyword evidence="3" id="KW-0964">Secreted</keyword>
<accession>A0A6B0V198</accession>
<proteinExistence type="inferred from homology"/>
<feature type="signal peptide" evidence="5">
    <location>
        <begin position="1"/>
        <end position="18"/>
    </location>
</feature>
<sequence>MASKMPLLFSIVQALVYAESTASPSSPYQATWAIGYHPMLEEGFAAQRYGTSWTTPPFETINSGHTTEILRGHGFAERMASKMPLLFSIVQENATVIVVGWLKGAKNFYPEAKQYATMMANGTAELVKTLVDAGAINVSKLHYTGHSLGAQAAGFFAQELKSMVNAVKRLAELQVREKKSHLSRVTCLS</sequence>
<name>A0A6B0V198_IXORI</name>
<evidence type="ECO:0000259" key="6">
    <source>
        <dbReference type="Pfam" id="PF00151"/>
    </source>
</evidence>
<dbReference type="PANTHER" id="PTHR11610">
    <property type="entry name" value="LIPASE"/>
    <property type="match status" value="1"/>
</dbReference>
<reference evidence="7" key="1">
    <citation type="submission" date="2019-12" db="EMBL/GenBank/DDBJ databases">
        <title>An insight into the sialome of adult female Ixodes ricinus ticks feeding for 6 days.</title>
        <authorList>
            <person name="Perner J."/>
            <person name="Ribeiro J.M.C."/>
        </authorList>
    </citation>
    <scope>NUCLEOTIDE SEQUENCE</scope>
    <source>
        <strain evidence="7">Semi-engorged</strain>
        <tissue evidence="7">Salivary glands</tissue>
    </source>
</reference>
<dbReference type="SUPFAM" id="SSF53474">
    <property type="entry name" value="alpha/beta-Hydrolases"/>
    <property type="match status" value="1"/>
</dbReference>